<dbReference type="SMART" id="SM00267">
    <property type="entry name" value="GGDEF"/>
    <property type="match status" value="1"/>
</dbReference>
<dbReference type="Pfam" id="PF00563">
    <property type="entry name" value="EAL"/>
    <property type="match status" value="1"/>
</dbReference>
<feature type="domain" description="EAL" evidence="1">
    <location>
        <begin position="246"/>
        <end position="501"/>
    </location>
</feature>
<dbReference type="InterPro" id="IPR035919">
    <property type="entry name" value="EAL_sf"/>
</dbReference>
<dbReference type="SUPFAM" id="SSF141868">
    <property type="entry name" value="EAL domain-like"/>
    <property type="match status" value="1"/>
</dbReference>
<dbReference type="EMBL" id="QOHR01000023">
    <property type="protein sequence ID" value="REC54962.1"/>
    <property type="molecule type" value="Genomic_DNA"/>
</dbReference>
<dbReference type="Gene3D" id="3.20.20.450">
    <property type="entry name" value="EAL domain"/>
    <property type="match status" value="1"/>
</dbReference>
<dbReference type="PROSITE" id="PS50883">
    <property type="entry name" value="EAL"/>
    <property type="match status" value="1"/>
</dbReference>
<keyword evidence="4" id="KW-1185">Reference proteome</keyword>
<dbReference type="Proteomes" id="UP000257131">
    <property type="component" value="Unassembled WGS sequence"/>
</dbReference>
<gene>
    <name evidence="3" type="ORF">DRV84_13060</name>
</gene>
<proteinExistence type="predicted"/>
<dbReference type="SUPFAM" id="SSF55073">
    <property type="entry name" value="Nucleotide cyclase"/>
    <property type="match status" value="1"/>
</dbReference>
<dbReference type="InterPro" id="IPR001633">
    <property type="entry name" value="EAL_dom"/>
</dbReference>
<dbReference type="RefSeq" id="WP_115981436.1">
    <property type="nucleotide sequence ID" value="NZ_QOHR01000023.1"/>
</dbReference>
<dbReference type="InterPro" id="IPR050706">
    <property type="entry name" value="Cyclic-di-GMP_PDE-like"/>
</dbReference>
<accession>A0A3D9BNE8</accession>
<dbReference type="InterPro" id="IPR000160">
    <property type="entry name" value="GGDEF_dom"/>
</dbReference>
<dbReference type="NCBIfam" id="TIGR00254">
    <property type="entry name" value="GGDEF"/>
    <property type="match status" value="1"/>
</dbReference>
<evidence type="ECO:0000313" key="3">
    <source>
        <dbReference type="EMBL" id="REC54962.1"/>
    </source>
</evidence>
<evidence type="ECO:0000259" key="2">
    <source>
        <dbReference type="PROSITE" id="PS50887"/>
    </source>
</evidence>
<protein>
    <submittedName>
        <fullName evidence="3">GGDEF domain-containing protein</fullName>
    </submittedName>
</protein>
<organism evidence="3 4">
    <name type="scientific">Rhodosalinus sediminis</name>
    <dbReference type="NCBI Taxonomy" id="1940533"/>
    <lineage>
        <taxon>Bacteria</taxon>
        <taxon>Pseudomonadati</taxon>
        <taxon>Pseudomonadota</taxon>
        <taxon>Alphaproteobacteria</taxon>
        <taxon>Rhodobacterales</taxon>
        <taxon>Paracoccaceae</taxon>
        <taxon>Rhodosalinus</taxon>
    </lineage>
</organism>
<evidence type="ECO:0000259" key="1">
    <source>
        <dbReference type="PROSITE" id="PS50883"/>
    </source>
</evidence>
<evidence type="ECO:0000313" key="4">
    <source>
        <dbReference type="Proteomes" id="UP000257131"/>
    </source>
</evidence>
<dbReference type="InterPro" id="IPR029787">
    <property type="entry name" value="Nucleotide_cyclase"/>
</dbReference>
<dbReference type="OrthoDB" id="9814202at2"/>
<reference evidence="3 4" key="1">
    <citation type="journal article" date="2017" name="Int. J. Syst. Evol. Microbiol.">
        <title>Rhodosalinus sediminis gen. nov., sp. nov., isolated from marine saltern.</title>
        <authorList>
            <person name="Guo L.Y."/>
            <person name="Ling S.K."/>
            <person name="Li C.M."/>
            <person name="Chen G.J."/>
            <person name="Du Z.J."/>
        </authorList>
    </citation>
    <scope>NUCLEOTIDE SEQUENCE [LARGE SCALE GENOMIC DNA]</scope>
    <source>
        <strain evidence="3 4">WDN1C137</strain>
    </source>
</reference>
<name>A0A3D9BNE8_9RHOB</name>
<dbReference type="PANTHER" id="PTHR33121:SF70">
    <property type="entry name" value="SIGNALING PROTEIN YKOW"/>
    <property type="match status" value="1"/>
</dbReference>
<dbReference type="Pfam" id="PF00990">
    <property type="entry name" value="GGDEF"/>
    <property type="match status" value="1"/>
</dbReference>
<comment type="caution">
    <text evidence="3">The sequence shown here is derived from an EMBL/GenBank/DDBJ whole genome shotgun (WGS) entry which is preliminary data.</text>
</comment>
<dbReference type="InterPro" id="IPR043128">
    <property type="entry name" value="Rev_trsase/Diguanyl_cyclase"/>
</dbReference>
<dbReference type="Gene3D" id="3.30.70.270">
    <property type="match status" value="1"/>
</dbReference>
<dbReference type="CDD" id="cd01948">
    <property type="entry name" value="EAL"/>
    <property type="match status" value="1"/>
</dbReference>
<sequence length="515" mass="53835">MSLRSAFAPATLRRRLRRALGEPSALAFIPALSLTAFWTGGEGALIATALGLPALFALAGGFEGAAPPDARPRDPVTGLLLSDGLTAALAAARDRAAGAGLGTACLLIEIDEIEALRDRYGTEAEERLLRAAGDRLRAVLRDGDEIARLGGARFGVALQPARRLDLEAGLQIAARLQRALEEPAVVDGAAVYLTGSVGFSLSRRLPEADAPGLLRAAAAALAEAQAAGPAAVRAHAPGMAPAVTHRADRADAAAAALEAGRIVAWFQPQVCTDTGRVTGFEALARWSQPDGGAIPPAEFLPALEDAGLLARLGEQMLRQSLTALSAWDRSGLDVPRVAVNLSAAELRDPRLADRIAWELDRFGIAPGRLTLEVLETVIAGAPEDVTARNVNALAELGCGIDLDDFGTGHASFASLRRFRVGRIKIDRSFVAKCDRDPDQQRLVTAVLSMADQLGLATVGEGVETGGEHALLAQLGCDHVQGFAIARPMPFDDTAEWIARHGARLDAAPRIGRGAG</sequence>
<dbReference type="GO" id="GO:0071111">
    <property type="term" value="F:cyclic-guanylate-specific phosphodiesterase activity"/>
    <property type="evidence" value="ECO:0007669"/>
    <property type="project" value="InterPro"/>
</dbReference>
<dbReference type="PANTHER" id="PTHR33121">
    <property type="entry name" value="CYCLIC DI-GMP PHOSPHODIESTERASE PDEF"/>
    <property type="match status" value="1"/>
</dbReference>
<dbReference type="PROSITE" id="PS50887">
    <property type="entry name" value="GGDEF"/>
    <property type="match status" value="1"/>
</dbReference>
<feature type="domain" description="GGDEF" evidence="2">
    <location>
        <begin position="101"/>
        <end position="237"/>
    </location>
</feature>
<dbReference type="AlphaFoldDB" id="A0A3D9BNE8"/>
<dbReference type="SMART" id="SM00052">
    <property type="entry name" value="EAL"/>
    <property type="match status" value="1"/>
</dbReference>